<keyword evidence="3" id="KW-0731">Sigma factor</keyword>
<evidence type="ECO:0000256" key="3">
    <source>
        <dbReference type="ARBA" id="ARBA00023082"/>
    </source>
</evidence>
<organism evidence="7 8">
    <name type="scientific">Pseudoduganella violacea</name>
    <dbReference type="NCBI Taxonomy" id="1715466"/>
    <lineage>
        <taxon>Bacteria</taxon>
        <taxon>Pseudomonadati</taxon>
        <taxon>Pseudomonadota</taxon>
        <taxon>Betaproteobacteria</taxon>
        <taxon>Burkholderiales</taxon>
        <taxon>Oxalobacteraceae</taxon>
        <taxon>Telluria group</taxon>
        <taxon>Pseudoduganella</taxon>
    </lineage>
</organism>
<dbReference type="GO" id="GO:0006352">
    <property type="term" value="P:DNA-templated transcription initiation"/>
    <property type="evidence" value="ECO:0007669"/>
    <property type="project" value="InterPro"/>
</dbReference>
<dbReference type="Pfam" id="PF08281">
    <property type="entry name" value="Sigma70_r4_2"/>
    <property type="match status" value="1"/>
</dbReference>
<dbReference type="InterPro" id="IPR039425">
    <property type="entry name" value="RNA_pol_sigma-70-like"/>
</dbReference>
<dbReference type="NCBIfam" id="TIGR02937">
    <property type="entry name" value="sigma70-ECF"/>
    <property type="match status" value="1"/>
</dbReference>
<evidence type="ECO:0000256" key="2">
    <source>
        <dbReference type="ARBA" id="ARBA00023015"/>
    </source>
</evidence>
<dbReference type="SUPFAM" id="SSF88946">
    <property type="entry name" value="Sigma2 domain of RNA polymerase sigma factors"/>
    <property type="match status" value="1"/>
</dbReference>
<evidence type="ECO:0000313" key="8">
    <source>
        <dbReference type="Proteomes" id="UP000541535"/>
    </source>
</evidence>
<dbReference type="NCBIfam" id="NF009180">
    <property type="entry name" value="PRK12528.1"/>
    <property type="match status" value="1"/>
</dbReference>
<dbReference type="InterPro" id="IPR036388">
    <property type="entry name" value="WH-like_DNA-bd_sf"/>
</dbReference>
<dbReference type="InterPro" id="IPR013249">
    <property type="entry name" value="RNA_pol_sigma70_r4_t2"/>
</dbReference>
<dbReference type="SUPFAM" id="SSF88659">
    <property type="entry name" value="Sigma3 and sigma4 domains of RNA polymerase sigma factors"/>
    <property type="match status" value="1"/>
</dbReference>
<reference evidence="7 8" key="1">
    <citation type="submission" date="2020-08" db="EMBL/GenBank/DDBJ databases">
        <title>Genomic Encyclopedia of Type Strains, Phase III (KMG-III): the genomes of soil and plant-associated and newly described type strains.</title>
        <authorList>
            <person name="Whitman W."/>
        </authorList>
    </citation>
    <scope>NUCLEOTIDE SEQUENCE [LARGE SCALE GENOMIC DNA]</scope>
    <source>
        <strain evidence="7 8">CECT 8897</strain>
    </source>
</reference>
<dbReference type="PANTHER" id="PTHR43133">
    <property type="entry name" value="RNA POLYMERASE ECF-TYPE SIGMA FACTO"/>
    <property type="match status" value="1"/>
</dbReference>
<comment type="similarity">
    <text evidence="1">Belongs to the sigma-70 factor family. ECF subfamily.</text>
</comment>
<dbReference type="PANTHER" id="PTHR43133:SF63">
    <property type="entry name" value="RNA POLYMERASE SIGMA FACTOR FECI-RELATED"/>
    <property type="match status" value="1"/>
</dbReference>
<dbReference type="Proteomes" id="UP000541535">
    <property type="component" value="Unassembled WGS sequence"/>
</dbReference>
<dbReference type="EMBL" id="JACHXD010000001">
    <property type="protein sequence ID" value="MBB3117282.1"/>
    <property type="molecule type" value="Genomic_DNA"/>
</dbReference>
<dbReference type="Gene3D" id="1.10.1740.10">
    <property type="match status" value="1"/>
</dbReference>
<protein>
    <submittedName>
        <fullName evidence="7">RNA polymerase sigma-70 factor (ECF subfamily)</fullName>
    </submittedName>
</protein>
<gene>
    <name evidence="7" type="ORF">FHS03_000301</name>
</gene>
<evidence type="ECO:0000256" key="4">
    <source>
        <dbReference type="ARBA" id="ARBA00023163"/>
    </source>
</evidence>
<dbReference type="AlphaFoldDB" id="A0A7W5B650"/>
<dbReference type="InterPro" id="IPR013325">
    <property type="entry name" value="RNA_pol_sigma_r2"/>
</dbReference>
<dbReference type="FunFam" id="1.10.10.10:FF:000427">
    <property type="entry name" value="RNA polymerase sigma factor"/>
    <property type="match status" value="1"/>
</dbReference>
<dbReference type="Pfam" id="PF04542">
    <property type="entry name" value="Sigma70_r2"/>
    <property type="match status" value="1"/>
</dbReference>
<dbReference type="GO" id="GO:0003677">
    <property type="term" value="F:DNA binding"/>
    <property type="evidence" value="ECO:0007669"/>
    <property type="project" value="InterPro"/>
</dbReference>
<keyword evidence="8" id="KW-1185">Reference proteome</keyword>
<proteinExistence type="inferred from homology"/>
<feature type="domain" description="RNA polymerase sigma-70 region 2" evidence="5">
    <location>
        <begin position="15"/>
        <end position="82"/>
    </location>
</feature>
<accession>A0A7W5B650</accession>
<dbReference type="InterPro" id="IPR007627">
    <property type="entry name" value="RNA_pol_sigma70_r2"/>
</dbReference>
<feature type="domain" description="RNA polymerase sigma factor 70 region 4 type 2" evidence="6">
    <location>
        <begin position="113"/>
        <end position="165"/>
    </location>
</feature>
<dbReference type="InterPro" id="IPR014284">
    <property type="entry name" value="RNA_pol_sigma-70_dom"/>
</dbReference>
<evidence type="ECO:0000259" key="6">
    <source>
        <dbReference type="Pfam" id="PF08281"/>
    </source>
</evidence>
<dbReference type="InterPro" id="IPR013324">
    <property type="entry name" value="RNA_pol_sigma_r3/r4-like"/>
</dbReference>
<evidence type="ECO:0000256" key="1">
    <source>
        <dbReference type="ARBA" id="ARBA00010641"/>
    </source>
</evidence>
<evidence type="ECO:0000313" key="7">
    <source>
        <dbReference type="EMBL" id="MBB3117282.1"/>
    </source>
</evidence>
<dbReference type="NCBIfam" id="NF007232">
    <property type="entry name" value="PRK09651.1"/>
    <property type="match status" value="1"/>
</dbReference>
<sequence>MSAHDLAPRSDFAALYMEHHGWLVAWLRRKLNGADHAVDLAHDTFVRILCQPDQKRAPLQEPRAYLTTVARNLLINYVRRQSLEQAYLDVLAQLPEAQTPSPETRLMLLETLHEIDAMLDGLPSKAREAFLLSQLEGLTYAEVGERLDVTVRTVKRYMAAAFEQCILLLDDAA</sequence>
<evidence type="ECO:0000259" key="5">
    <source>
        <dbReference type="Pfam" id="PF04542"/>
    </source>
</evidence>
<keyword evidence="2" id="KW-0805">Transcription regulation</keyword>
<keyword evidence="4" id="KW-0804">Transcription</keyword>
<comment type="caution">
    <text evidence="7">The sequence shown here is derived from an EMBL/GenBank/DDBJ whole genome shotgun (WGS) entry which is preliminary data.</text>
</comment>
<dbReference type="Gene3D" id="1.10.10.10">
    <property type="entry name" value="Winged helix-like DNA-binding domain superfamily/Winged helix DNA-binding domain"/>
    <property type="match status" value="1"/>
</dbReference>
<dbReference type="CDD" id="cd06171">
    <property type="entry name" value="Sigma70_r4"/>
    <property type="match status" value="1"/>
</dbReference>
<dbReference type="GO" id="GO:0016987">
    <property type="term" value="F:sigma factor activity"/>
    <property type="evidence" value="ECO:0007669"/>
    <property type="project" value="UniProtKB-KW"/>
</dbReference>
<name>A0A7W5B650_9BURK</name>